<proteinExistence type="predicted"/>
<reference evidence="2 3" key="1">
    <citation type="submission" date="2019-03" db="EMBL/GenBank/DDBJ databases">
        <title>Complete genome sequence of Spiroplasma gladiatoris TG-1 (DSM 22552).</title>
        <authorList>
            <person name="Lin Y.-C."/>
            <person name="Chou L."/>
            <person name="Kuo C.-H."/>
        </authorList>
    </citation>
    <scope>NUCLEOTIDE SEQUENCE [LARGE SCALE GENOMIC DNA]</scope>
    <source>
        <strain evidence="2 3">TG-1</strain>
    </source>
</reference>
<dbReference type="AlphaFoldDB" id="A0A4P7AGV5"/>
<dbReference type="KEGG" id="sgq:SGLAD_v1c04550"/>
<feature type="transmembrane region" description="Helical" evidence="1">
    <location>
        <begin position="135"/>
        <end position="158"/>
    </location>
</feature>
<protein>
    <submittedName>
        <fullName evidence="2">ABC transporter permease</fullName>
    </submittedName>
</protein>
<organism evidence="2 3">
    <name type="scientific">Spiroplasma gladiatoris</name>
    <dbReference type="NCBI Taxonomy" id="2143"/>
    <lineage>
        <taxon>Bacteria</taxon>
        <taxon>Bacillati</taxon>
        <taxon>Mycoplasmatota</taxon>
        <taxon>Mollicutes</taxon>
        <taxon>Entomoplasmatales</taxon>
        <taxon>Spiroplasmataceae</taxon>
        <taxon>Spiroplasma</taxon>
    </lineage>
</organism>
<feature type="transmembrane region" description="Helical" evidence="1">
    <location>
        <begin position="170"/>
        <end position="190"/>
    </location>
</feature>
<feature type="transmembrane region" description="Helical" evidence="1">
    <location>
        <begin position="21"/>
        <end position="44"/>
    </location>
</feature>
<dbReference type="EMBL" id="CP038013">
    <property type="protein sequence ID" value="QBQ07654.1"/>
    <property type="molecule type" value="Genomic_DNA"/>
</dbReference>
<feature type="transmembrane region" description="Helical" evidence="1">
    <location>
        <begin position="85"/>
        <end position="104"/>
    </location>
</feature>
<keyword evidence="3" id="KW-1185">Reference proteome</keyword>
<gene>
    <name evidence="2" type="ORF">SGLAD_v1c04550</name>
</gene>
<dbReference type="RefSeq" id="WP_134297444.1">
    <property type="nucleotide sequence ID" value="NZ_CP038013.1"/>
</dbReference>
<feature type="transmembrane region" description="Helical" evidence="1">
    <location>
        <begin position="202"/>
        <end position="223"/>
    </location>
</feature>
<feature type="transmembrane region" description="Helical" evidence="1">
    <location>
        <begin position="276"/>
        <end position="296"/>
    </location>
</feature>
<keyword evidence="1" id="KW-0812">Transmembrane</keyword>
<evidence type="ECO:0000256" key="1">
    <source>
        <dbReference type="SAM" id="Phobius"/>
    </source>
</evidence>
<dbReference type="Proteomes" id="UP000294309">
    <property type="component" value="Chromosome"/>
</dbReference>
<keyword evidence="1" id="KW-1133">Transmembrane helix</keyword>
<evidence type="ECO:0000313" key="3">
    <source>
        <dbReference type="Proteomes" id="UP000294309"/>
    </source>
</evidence>
<sequence>MKNNFVKKNLNTVLYNLKSNYKIVLLFIFIWLIAVSISFIVPLIDQTYNSKGFKKPFMASGDLKEKINSGTTISNYSGLGEMISILTYGWIGIVINLIFTLVFINKILVSEYKNGQLAIYLSQPISRTNVFISKILSLFLFQILIIASGFILNLIIMGVGTVSAKEFGYFIFYSLNFILVVFLLSLIFMLISINLLDKTFQLNIYCCLIIGYVILNFGIYMIYIQYRDGLKALQYFKYIDLKSLVINVFVYNGETQTTQLNETTQFENNKLSDINALRVSLTMILLSALTPLLWWANINTFKKLDFNV</sequence>
<name>A0A4P7AGV5_9MOLU</name>
<keyword evidence="1" id="KW-0472">Membrane</keyword>
<dbReference type="Pfam" id="PF12679">
    <property type="entry name" value="ABC2_membrane_2"/>
    <property type="match status" value="1"/>
</dbReference>
<evidence type="ECO:0000313" key="2">
    <source>
        <dbReference type="EMBL" id="QBQ07654.1"/>
    </source>
</evidence>
<accession>A0A4P7AGV5</accession>